<evidence type="ECO:0000256" key="1">
    <source>
        <dbReference type="ARBA" id="ARBA00010211"/>
    </source>
</evidence>
<feature type="domain" description="Fumarylacetoacetase-like C-terminal" evidence="3">
    <location>
        <begin position="93"/>
        <end position="299"/>
    </location>
</feature>
<reference evidence="4 5" key="1">
    <citation type="submission" date="2023-07" db="EMBL/GenBank/DDBJ databases">
        <title>Genomic Encyclopedia of Type Strains, Phase IV (KMG-IV): sequencing the most valuable type-strain genomes for metagenomic binning, comparative biology and taxonomic classification.</title>
        <authorList>
            <person name="Goeker M."/>
        </authorList>
    </citation>
    <scope>NUCLEOTIDE SEQUENCE [LARGE SCALE GENOMIC DNA]</scope>
    <source>
        <strain evidence="4 5">DSM 4006</strain>
    </source>
</reference>
<gene>
    <name evidence="4" type="ORF">J2S03_003277</name>
</gene>
<evidence type="ECO:0000256" key="2">
    <source>
        <dbReference type="ARBA" id="ARBA00022723"/>
    </source>
</evidence>
<comment type="similarity">
    <text evidence="1">Belongs to the FAH family.</text>
</comment>
<evidence type="ECO:0000313" key="5">
    <source>
        <dbReference type="Proteomes" id="UP001232973"/>
    </source>
</evidence>
<evidence type="ECO:0000313" key="4">
    <source>
        <dbReference type="EMBL" id="MDQ0191406.1"/>
    </source>
</evidence>
<accession>A0ABT9XM66</accession>
<sequence length="302" mass="33052">MKFLNIQFEGRAQAAVLVDHDAAPAVLPLSRLASSPAFAGNPLPDTVDELLTAQPEILEALRAQLSAGTAAYSHLFVPESEFSYLPCVPQPGKIICVGLNYRKHAEETRSPIPTSPIVFSKFSDTVAAHQEPIPMPRHATEIDYEGELCIVIGKEAKDVTEAQALDYVFGYCVANDISARELQRRTSQWLIGKTGEKFAPIGPYLVTADEVPNPNALAIQTRVNGETRQNSNTSDMIFSCKELISYLSQYIVLKPGDIILTGTPEGVILGYPKEQRVWLKAGDEVEITIEKLGTLKNQFVAP</sequence>
<keyword evidence="2" id="KW-0479">Metal-binding</keyword>
<dbReference type="PANTHER" id="PTHR42796:SF4">
    <property type="entry name" value="FUMARYLACETOACETATE HYDROLASE DOMAIN-CONTAINING PROTEIN 2A"/>
    <property type="match status" value="1"/>
</dbReference>
<proteinExistence type="inferred from homology"/>
<protein>
    <submittedName>
        <fullName evidence="4">2-keto-4-pentenoate hydratase/2-oxohepta-3-ene-1,7-dioic acid hydratase in catechol pathway</fullName>
    </submittedName>
</protein>
<dbReference type="PANTHER" id="PTHR42796">
    <property type="entry name" value="FUMARYLACETOACETATE HYDROLASE DOMAIN-CONTAINING PROTEIN 2A-RELATED"/>
    <property type="match status" value="1"/>
</dbReference>
<name>A0ABT9XM66_9BACL</name>
<dbReference type="InterPro" id="IPR036663">
    <property type="entry name" value="Fumarylacetoacetase_C_sf"/>
</dbReference>
<dbReference type="EMBL" id="JAUSTP010000041">
    <property type="protein sequence ID" value="MDQ0191406.1"/>
    <property type="molecule type" value="Genomic_DNA"/>
</dbReference>
<dbReference type="RefSeq" id="WP_274454995.1">
    <property type="nucleotide sequence ID" value="NZ_CP067097.1"/>
</dbReference>
<organism evidence="4 5">
    <name type="scientific">Alicyclobacillus cycloheptanicus</name>
    <dbReference type="NCBI Taxonomy" id="1457"/>
    <lineage>
        <taxon>Bacteria</taxon>
        <taxon>Bacillati</taxon>
        <taxon>Bacillota</taxon>
        <taxon>Bacilli</taxon>
        <taxon>Bacillales</taxon>
        <taxon>Alicyclobacillaceae</taxon>
        <taxon>Alicyclobacillus</taxon>
    </lineage>
</organism>
<dbReference type="Gene3D" id="3.90.850.10">
    <property type="entry name" value="Fumarylacetoacetase-like, C-terminal domain"/>
    <property type="match status" value="1"/>
</dbReference>
<dbReference type="Proteomes" id="UP001232973">
    <property type="component" value="Unassembled WGS sequence"/>
</dbReference>
<comment type="caution">
    <text evidence="4">The sequence shown here is derived from an EMBL/GenBank/DDBJ whole genome shotgun (WGS) entry which is preliminary data.</text>
</comment>
<dbReference type="InterPro" id="IPR051121">
    <property type="entry name" value="FAH"/>
</dbReference>
<keyword evidence="5" id="KW-1185">Reference proteome</keyword>
<dbReference type="InterPro" id="IPR011234">
    <property type="entry name" value="Fumarylacetoacetase-like_C"/>
</dbReference>
<evidence type="ECO:0000259" key="3">
    <source>
        <dbReference type="Pfam" id="PF01557"/>
    </source>
</evidence>
<dbReference type="SUPFAM" id="SSF56529">
    <property type="entry name" value="FAH"/>
    <property type="match status" value="1"/>
</dbReference>
<dbReference type="Pfam" id="PF01557">
    <property type="entry name" value="FAA_hydrolase"/>
    <property type="match status" value="1"/>
</dbReference>